<feature type="transmembrane region" description="Helical" evidence="6">
    <location>
        <begin position="136"/>
        <end position="155"/>
    </location>
</feature>
<gene>
    <name evidence="8" type="ORF">ruthe_01369</name>
</gene>
<dbReference type="STRING" id="1123069.ruthe_01369"/>
<evidence type="ECO:0000256" key="4">
    <source>
        <dbReference type="ARBA" id="ARBA00022989"/>
    </source>
</evidence>
<feature type="transmembrane region" description="Helical" evidence="6">
    <location>
        <begin position="58"/>
        <end position="76"/>
    </location>
</feature>
<dbReference type="PANTHER" id="PTHR22911">
    <property type="entry name" value="ACYL-MALONYL CONDENSING ENZYME-RELATED"/>
    <property type="match status" value="1"/>
</dbReference>
<sequence>MMLAGLLFVAMTAVVKHVGAEVPAAQSAFLRFAMGLPLVLPMLWPLRRARPTGRQTGLLALRGLVHGFGVICWFFAMTRIPLAEVTAMNYLNPVYVTVMATLLLGERWETRRMVAVLAAFAGALLILRPGLRTVEWGHVAMIGASLGLGSGYLIAKRLSAEMSPSVIVGMLSVTVPLVLLPFALAVWVPVGAIELGWFALTAAFATAAHYAMTRAFAAAPLGVTQPATFLQLVWSVLLGAALFGERVDPFVILGGAVIMGAVTWLTLREAADRHAQEAEA</sequence>
<feature type="transmembrane region" description="Helical" evidence="6">
    <location>
        <begin position="112"/>
        <end position="130"/>
    </location>
</feature>
<name>S9R3K2_9RHOB</name>
<reference evidence="8 9" key="1">
    <citation type="journal article" date="2013" name="Stand. Genomic Sci.">
        <title>Genome sequence of the reddish-pigmented Rubellimicrobium thermophilum type strain (DSM 16684(T)), a member of the Roseobacter clade.</title>
        <authorList>
            <person name="Fiebig A."/>
            <person name="Riedel T."/>
            <person name="Gronow S."/>
            <person name="Petersen J."/>
            <person name="Klenk H.P."/>
            <person name="Goker M."/>
        </authorList>
    </citation>
    <scope>NUCLEOTIDE SEQUENCE [LARGE SCALE GENOMIC DNA]</scope>
    <source>
        <strain evidence="8 9">DSM 16684</strain>
    </source>
</reference>
<feature type="transmembrane region" description="Helical" evidence="6">
    <location>
        <begin position="167"/>
        <end position="189"/>
    </location>
</feature>
<dbReference type="PANTHER" id="PTHR22911:SF6">
    <property type="entry name" value="SOLUTE CARRIER FAMILY 35 MEMBER G1"/>
    <property type="match status" value="1"/>
</dbReference>
<evidence type="ECO:0000313" key="9">
    <source>
        <dbReference type="Proteomes" id="UP000015346"/>
    </source>
</evidence>
<keyword evidence="5 6" id="KW-0472">Membrane</keyword>
<keyword evidence="9" id="KW-1185">Reference proteome</keyword>
<comment type="caution">
    <text evidence="8">The sequence shown here is derived from an EMBL/GenBank/DDBJ whole genome shotgun (WGS) entry which is preliminary data.</text>
</comment>
<feature type="transmembrane region" description="Helical" evidence="6">
    <location>
        <begin position="195"/>
        <end position="212"/>
    </location>
</feature>
<keyword evidence="3 6" id="KW-0812">Transmembrane</keyword>
<feature type="domain" description="EamA" evidence="7">
    <location>
        <begin position="1"/>
        <end position="127"/>
    </location>
</feature>
<comment type="subcellular location">
    <subcellularLocation>
        <location evidence="1">Membrane</location>
        <topology evidence="1">Multi-pass membrane protein</topology>
    </subcellularLocation>
</comment>
<feature type="transmembrane region" description="Helical" evidence="6">
    <location>
        <begin position="250"/>
        <end position="267"/>
    </location>
</feature>
<dbReference type="PATRIC" id="fig|1123069.3.peg.1342"/>
<evidence type="ECO:0000256" key="5">
    <source>
        <dbReference type="ARBA" id="ARBA00023136"/>
    </source>
</evidence>
<keyword evidence="4 6" id="KW-1133">Transmembrane helix</keyword>
<comment type="similarity">
    <text evidence="2">Belongs to the drug/metabolite transporter (DMT) superfamily. 10 TMS drug/metabolite exporter (DME) (TC 2.A.7.3) family.</text>
</comment>
<dbReference type="InterPro" id="IPR000620">
    <property type="entry name" value="EamA_dom"/>
</dbReference>
<evidence type="ECO:0000256" key="6">
    <source>
        <dbReference type="SAM" id="Phobius"/>
    </source>
</evidence>
<dbReference type="EMBL" id="AOLV01000010">
    <property type="protein sequence ID" value="EPX86553.1"/>
    <property type="molecule type" value="Genomic_DNA"/>
</dbReference>
<dbReference type="SUPFAM" id="SSF103481">
    <property type="entry name" value="Multidrug resistance efflux transporter EmrE"/>
    <property type="match status" value="2"/>
</dbReference>
<dbReference type="Pfam" id="PF00892">
    <property type="entry name" value="EamA"/>
    <property type="match status" value="2"/>
</dbReference>
<dbReference type="InterPro" id="IPR037185">
    <property type="entry name" value="EmrE-like"/>
</dbReference>
<dbReference type="HOGENOM" id="CLU_032828_0_0_5"/>
<organism evidence="8 9">
    <name type="scientific">Rubellimicrobium thermophilum DSM 16684</name>
    <dbReference type="NCBI Taxonomy" id="1123069"/>
    <lineage>
        <taxon>Bacteria</taxon>
        <taxon>Pseudomonadati</taxon>
        <taxon>Pseudomonadota</taxon>
        <taxon>Alphaproteobacteria</taxon>
        <taxon>Rhodobacterales</taxon>
        <taxon>Roseobacteraceae</taxon>
        <taxon>Rubellimicrobium</taxon>
    </lineage>
</organism>
<accession>S9R3K2</accession>
<evidence type="ECO:0000259" key="7">
    <source>
        <dbReference type="Pfam" id="PF00892"/>
    </source>
</evidence>
<proteinExistence type="inferred from homology"/>
<feature type="domain" description="EamA" evidence="7">
    <location>
        <begin position="136"/>
        <end position="266"/>
    </location>
</feature>
<evidence type="ECO:0000256" key="2">
    <source>
        <dbReference type="ARBA" id="ARBA00009853"/>
    </source>
</evidence>
<evidence type="ECO:0000256" key="1">
    <source>
        <dbReference type="ARBA" id="ARBA00004141"/>
    </source>
</evidence>
<evidence type="ECO:0000256" key="3">
    <source>
        <dbReference type="ARBA" id="ARBA00022692"/>
    </source>
</evidence>
<dbReference type="OrthoDB" id="7374604at2"/>
<dbReference type="Proteomes" id="UP000015346">
    <property type="component" value="Unassembled WGS sequence"/>
</dbReference>
<dbReference type="AlphaFoldDB" id="S9R3K2"/>
<feature type="transmembrane region" description="Helical" evidence="6">
    <location>
        <begin position="224"/>
        <end position="244"/>
    </location>
</feature>
<evidence type="ECO:0000313" key="8">
    <source>
        <dbReference type="EMBL" id="EPX86553.1"/>
    </source>
</evidence>
<protein>
    <submittedName>
        <fullName evidence="8">Putative membrane protein</fullName>
    </submittedName>
</protein>
<dbReference type="GO" id="GO:0016020">
    <property type="term" value="C:membrane"/>
    <property type="evidence" value="ECO:0007669"/>
    <property type="project" value="UniProtKB-SubCell"/>
</dbReference>
<feature type="transmembrane region" description="Helical" evidence="6">
    <location>
        <begin position="29"/>
        <end position="46"/>
    </location>
</feature>
<dbReference type="Gene3D" id="1.10.3730.20">
    <property type="match status" value="2"/>
</dbReference>